<evidence type="ECO:0000313" key="1">
    <source>
        <dbReference type="EMBL" id="KAL0386258.1"/>
    </source>
</evidence>
<proteinExistence type="predicted"/>
<organism evidence="1">
    <name type="scientific">Sesamum radiatum</name>
    <name type="common">Black benniseed</name>
    <dbReference type="NCBI Taxonomy" id="300843"/>
    <lineage>
        <taxon>Eukaryota</taxon>
        <taxon>Viridiplantae</taxon>
        <taxon>Streptophyta</taxon>
        <taxon>Embryophyta</taxon>
        <taxon>Tracheophyta</taxon>
        <taxon>Spermatophyta</taxon>
        <taxon>Magnoliopsida</taxon>
        <taxon>eudicotyledons</taxon>
        <taxon>Gunneridae</taxon>
        <taxon>Pentapetalae</taxon>
        <taxon>asterids</taxon>
        <taxon>lamiids</taxon>
        <taxon>Lamiales</taxon>
        <taxon>Pedaliaceae</taxon>
        <taxon>Sesamum</taxon>
    </lineage>
</organism>
<reference evidence="1" key="1">
    <citation type="submission" date="2020-06" db="EMBL/GenBank/DDBJ databases">
        <authorList>
            <person name="Li T."/>
            <person name="Hu X."/>
            <person name="Zhang T."/>
            <person name="Song X."/>
            <person name="Zhang H."/>
            <person name="Dai N."/>
            <person name="Sheng W."/>
            <person name="Hou X."/>
            <person name="Wei L."/>
        </authorList>
    </citation>
    <scope>NUCLEOTIDE SEQUENCE</scope>
    <source>
        <strain evidence="1">G02</strain>
        <tissue evidence="1">Leaf</tissue>
    </source>
</reference>
<dbReference type="EMBL" id="JACGWJ010000012">
    <property type="protein sequence ID" value="KAL0386258.1"/>
    <property type="molecule type" value="Genomic_DNA"/>
</dbReference>
<comment type="caution">
    <text evidence="1">The sequence shown here is derived from an EMBL/GenBank/DDBJ whole genome shotgun (WGS) entry which is preliminary data.</text>
</comment>
<protein>
    <submittedName>
        <fullName evidence="1">Uncharacterized protein</fullName>
    </submittedName>
</protein>
<accession>A0AAW2S1M2</accession>
<dbReference type="AlphaFoldDB" id="A0AAW2S1M2"/>
<gene>
    <name evidence="1" type="ORF">Sradi_3020100</name>
</gene>
<reference evidence="1" key="2">
    <citation type="journal article" date="2024" name="Plant">
        <title>Genomic evolution and insights into agronomic trait innovations of Sesamum species.</title>
        <authorList>
            <person name="Miao H."/>
            <person name="Wang L."/>
            <person name="Qu L."/>
            <person name="Liu H."/>
            <person name="Sun Y."/>
            <person name="Le M."/>
            <person name="Wang Q."/>
            <person name="Wei S."/>
            <person name="Zheng Y."/>
            <person name="Lin W."/>
            <person name="Duan Y."/>
            <person name="Cao H."/>
            <person name="Xiong S."/>
            <person name="Wang X."/>
            <person name="Wei L."/>
            <person name="Li C."/>
            <person name="Ma Q."/>
            <person name="Ju M."/>
            <person name="Zhao R."/>
            <person name="Li G."/>
            <person name="Mu C."/>
            <person name="Tian Q."/>
            <person name="Mei H."/>
            <person name="Zhang T."/>
            <person name="Gao T."/>
            <person name="Zhang H."/>
        </authorList>
    </citation>
    <scope>NUCLEOTIDE SEQUENCE</scope>
    <source>
        <strain evidence="1">G02</strain>
    </source>
</reference>
<name>A0AAW2S1M2_SESRA</name>
<sequence>MSECVPRTVSSKKRIRPLSLHGSGISYALGDMCAMKSYGHSRRPNRIGFYVEQLGTTWSQVLSIDARSRMRTDAQFHVLDRSRETVDGRTVPVRTRGLNVHVTFHLVTMCHAPLLDGHPW</sequence>